<dbReference type="InterPro" id="IPR001138">
    <property type="entry name" value="Zn2Cys6_DnaBD"/>
</dbReference>
<keyword evidence="2" id="KW-0479">Metal-binding</keyword>
<feature type="compositionally biased region" description="Basic and acidic residues" evidence="5">
    <location>
        <begin position="184"/>
        <end position="207"/>
    </location>
</feature>
<dbReference type="Pfam" id="PF00172">
    <property type="entry name" value="Zn_clus"/>
    <property type="match status" value="1"/>
</dbReference>
<organism evidence="7 8">
    <name type="scientific">Exidia glandulosa HHB12029</name>
    <dbReference type="NCBI Taxonomy" id="1314781"/>
    <lineage>
        <taxon>Eukaryota</taxon>
        <taxon>Fungi</taxon>
        <taxon>Dikarya</taxon>
        <taxon>Basidiomycota</taxon>
        <taxon>Agaricomycotina</taxon>
        <taxon>Agaricomycetes</taxon>
        <taxon>Auriculariales</taxon>
        <taxon>Exidiaceae</taxon>
        <taxon>Exidia</taxon>
    </lineage>
</organism>
<feature type="compositionally biased region" description="Low complexity" evidence="5">
    <location>
        <begin position="913"/>
        <end position="925"/>
    </location>
</feature>
<evidence type="ECO:0000256" key="2">
    <source>
        <dbReference type="ARBA" id="ARBA00022723"/>
    </source>
</evidence>
<feature type="region of interest" description="Disordered" evidence="5">
    <location>
        <begin position="742"/>
        <end position="827"/>
    </location>
</feature>
<dbReference type="InterPro" id="IPR036864">
    <property type="entry name" value="Zn2-C6_fun-type_DNA-bd_sf"/>
</dbReference>
<dbReference type="InterPro" id="IPR007219">
    <property type="entry name" value="XnlR_reg_dom"/>
</dbReference>
<dbReference type="SUPFAM" id="SSF57701">
    <property type="entry name" value="Zn2/Cys6 DNA-binding domain"/>
    <property type="match status" value="1"/>
</dbReference>
<evidence type="ECO:0000259" key="6">
    <source>
        <dbReference type="PROSITE" id="PS50048"/>
    </source>
</evidence>
<keyword evidence="3" id="KW-0238">DNA-binding</keyword>
<dbReference type="CDD" id="cd12148">
    <property type="entry name" value="fungal_TF_MHR"/>
    <property type="match status" value="1"/>
</dbReference>
<gene>
    <name evidence="7" type="ORF">EXIGLDRAFT_766952</name>
</gene>
<feature type="compositionally biased region" description="Basic residues" evidence="5">
    <location>
        <begin position="753"/>
        <end position="766"/>
    </location>
</feature>
<dbReference type="GO" id="GO:0005634">
    <property type="term" value="C:nucleus"/>
    <property type="evidence" value="ECO:0007669"/>
    <property type="project" value="UniProtKB-SubCell"/>
</dbReference>
<dbReference type="Pfam" id="PF04082">
    <property type="entry name" value="Fungal_trans"/>
    <property type="match status" value="1"/>
</dbReference>
<feature type="region of interest" description="Disordered" evidence="5">
    <location>
        <begin position="184"/>
        <end position="208"/>
    </location>
</feature>
<evidence type="ECO:0000256" key="3">
    <source>
        <dbReference type="ARBA" id="ARBA00023125"/>
    </source>
</evidence>
<feature type="region of interest" description="Disordered" evidence="5">
    <location>
        <begin position="1"/>
        <end position="20"/>
    </location>
</feature>
<dbReference type="GO" id="GO:0000981">
    <property type="term" value="F:DNA-binding transcription factor activity, RNA polymerase II-specific"/>
    <property type="evidence" value="ECO:0007669"/>
    <property type="project" value="InterPro"/>
</dbReference>
<proteinExistence type="predicted"/>
<dbReference type="OrthoDB" id="25921at2759"/>
<dbReference type="PROSITE" id="PS00463">
    <property type="entry name" value="ZN2_CY6_FUNGAL_1"/>
    <property type="match status" value="1"/>
</dbReference>
<dbReference type="Gene3D" id="4.10.240.10">
    <property type="entry name" value="Zn(2)-C6 fungal-type DNA-binding domain"/>
    <property type="match status" value="1"/>
</dbReference>
<sequence length="937" mass="101943">MSLSDGGITPVEQPPPPKERRFKLSRACDRCRRRRIKCDEGHPCQSCLTANASCTFDEPGKRSHPHKSKRAATLEDRMQHLETLIQAIPANIFNPALGQLPPAHAYPLGVAPPSLSAFPLMNPAAHFAMPDNRAAEMSELAEATSRLSLTHSYLYLDDEGSTRWQGESSGLPLLDLLLEEDRQFRHDEDPIEDEPARPTDREARRPEVAPQTLWKAVTTAIPPDLMDSLVQVYLSTTYYLYPFLHVPTFLSDYANPAKWGEPGFAAFVVAVCCIASRHVDDPRVRSDPNDPLSSGTHWLDLFTRLRGVPGADRPTLYTIQALLTSAVYCIGLGKLSRGIALLAASVTFSIDAGLHRNHEAYDWFDPLEGEVRKRTFWAVYMWDKQAAAAFGRPPMLRLRDCDVPEPAIVDDEHISRDTLGQQPPGTESRMGAFVCALRCYVVLESVLVTAPPVCAASDPFLQRAAPTLTGAAYTPAIAATARGRSVDFGPASPIELGGGHPSSRDSSSDTYSHAHKGHAPTNCALGPTCMHMLYAEEHLLDAVSLSVPLHWQPTNEALASEDVVRVTQAERILCLEAFVRMLLHRHRLSVCVAKRDDFPEQNARGYNREELKQARDDIERDAIRGCQQAAMALIAAHLNVASKGLMTYYGVHVIHQLTQAGRSLLAVLLECQHFINRAQDGAYDAADGEAFFRALIPPSVDALRSCLGLLRRFSGRYVCGLRSADLIEECCRRTRIPLDVGAANGAPESVLSRSRRPWLRPVRKKTASSTGGTPVRNGSGHGGSMEEDSSPSAASQSPEAHHAADTPPPPQQHPQGPPIQQTAMQTQQSMDALAGLPLPMPPGSVSSPGPFLMGAEGVNGAIPMPGSGMDVLEYGALDGGMGVDMSTLDFMALLNYDPTAPQPAFYTPPQQSPPQAQQQQRQGMPPLGGGMVGSMMR</sequence>
<dbReference type="STRING" id="1314781.A0A165JCW1"/>
<dbReference type="PROSITE" id="PS50048">
    <property type="entry name" value="ZN2_CY6_FUNGAL_2"/>
    <property type="match status" value="1"/>
</dbReference>
<feature type="compositionally biased region" description="Pro residues" evidence="5">
    <location>
        <begin position="806"/>
        <end position="817"/>
    </location>
</feature>
<dbReference type="InterPro" id="IPR050987">
    <property type="entry name" value="AtrR-like"/>
</dbReference>
<feature type="compositionally biased region" description="Gly residues" evidence="5">
    <location>
        <begin position="926"/>
        <end position="937"/>
    </location>
</feature>
<dbReference type="GO" id="GO:0008270">
    <property type="term" value="F:zinc ion binding"/>
    <property type="evidence" value="ECO:0007669"/>
    <property type="project" value="InterPro"/>
</dbReference>
<evidence type="ECO:0000256" key="5">
    <source>
        <dbReference type="SAM" id="MobiDB-lite"/>
    </source>
</evidence>
<dbReference type="SMART" id="SM00066">
    <property type="entry name" value="GAL4"/>
    <property type="match status" value="1"/>
</dbReference>
<feature type="region of interest" description="Disordered" evidence="5">
    <location>
        <begin position="901"/>
        <end position="937"/>
    </location>
</feature>
<reference evidence="7 8" key="1">
    <citation type="journal article" date="2016" name="Mol. Biol. Evol.">
        <title>Comparative Genomics of Early-Diverging Mushroom-Forming Fungi Provides Insights into the Origins of Lignocellulose Decay Capabilities.</title>
        <authorList>
            <person name="Nagy L.G."/>
            <person name="Riley R."/>
            <person name="Tritt A."/>
            <person name="Adam C."/>
            <person name="Daum C."/>
            <person name="Floudas D."/>
            <person name="Sun H."/>
            <person name="Yadav J.S."/>
            <person name="Pangilinan J."/>
            <person name="Larsson K.H."/>
            <person name="Matsuura K."/>
            <person name="Barry K."/>
            <person name="Labutti K."/>
            <person name="Kuo R."/>
            <person name="Ohm R.A."/>
            <person name="Bhattacharya S.S."/>
            <person name="Shirouzu T."/>
            <person name="Yoshinaga Y."/>
            <person name="Martin F.M."/>
            <person name="Grigoriev I.V."/>
            <person name="Hibbett D.S."/>
        </authorList>
    </citation>
    <scope>NUCLEOTIDE SEQUENCE [LARGE SCALE GENOMIC DNA]</scope>
    <source>
        <strain evidence="7 8">HHB12029</strain>
    </source>
</reference>
<evidence type="ECO:0000313" key="7">
    <source>
        <dbReference type="EMBL" id="KZV94664.1"/>
    </source>
</evidence>
<dbReference type="Proteomes" id="UP000077266">
    <property type="component" value="Unassembled WGS sequence"/>
</dbReference>
<dbReference type="PANTHER" id="PTHR46910:SF3">
    <property type="entry name" value="HALOTOLERANCE PROTEIN 9-RELATED"/>
    <property type="match status" value="1"/>
</dbReference>
<dbReference type="AlphaFoldDB" id="A0A165JCW1"/>
<evidence type="ECO:0000313" key="8">
    <source>
        <dbReference type="Proteomes" id="UP000077266"/>
    </source>
</evidence>
<comment type="subcellular location">
    <subcellularLocation>
        <location evidence="1">Nucleus</location>
    </subcellularLocation>
</comment>
<feature type="region of interest" description="Disordered" evidence="5">
    <location>
        <begin position="490"/>
        <end position="516"/>
    </location>
</feature>
<evidence type="ECO:0000256" key="4">
    <source>
        <dbReference type="ARBA" id="ARBA00023242"/>
    </source>
</evidence>
<keyword evidence="8" id="KW-1185">Reference proteome</keyword>
<dbReference type="SMART" id="SM00906">
    <property type="entry name" value="Fungal_trans"/>
    <property type="match status" value="1"/>
</dbReference>
<name>A0A165JCW1_EXIGL</name>
<dbReference type="EMBL" id="KV425969">
    <property type="protein sequence ID" value="KZV94664.1"/>
    <property type="molecule type" value="Genomic_DNA"/>
</dbReference>
<feature type="domain" description="Zn(2)-C6 fungal-type" evidence="6">
    <location>
        <begin position="27"/>
        <end position="56"/>
    </location>
</feature>
<dbReference type="GO" id="GO:0003677">
    <property type="term" value="F:DNA binding"/>
    <property type="evidence" value="ECO:0007669"/>
    <property type="project" value="UniProtKB-KW"/>
</dbReference>
<dbReference type="GO" id="GO:0006351">
    <property type="term" value="P:DNA-templated transcription"/>
    <property type="evidence" value="ECO:0007669"/>
    <property type="project" value="InterPro"/>
</dbReference>
<evidence type="ECO:0000256" key="1">
    <source>
        <dbReference type="ARBA" id="ARBA00004123"/>
    </source>
</evidence>
<dbReference type="InParanoid" id="A0A165JCW1"/>
<protein>
    <recommendedName>
        <fullName evidence="6">Zn(2)-C6 fungal-type domain-containing protein</fullName>
    </recommendedName>
</protein>
<dbReference type="PANTHER" id="PTHR46910">
    <property type="entry name" value="TRANSCRIPTION FACTOR PDR1"/>
    <property type="match status" value="1"/>
</dbReference>
<keyword evidence="4" id="KW-0539">Nucleus</keyword>
<accession>A0A165JCW1</accession>